<accession>A0A067QB69</accession>
<feature type="region of interest" description="Disordered" evidence="1">
    <location>
        <begin position="131"/>
        <end position="174"/>
    </location>
</feature>
<evidence type="ECO:0000313" key="3">
    <source>
        <dbReference type="EMBL" id="KDQ64219.1"/>
    </source>
</evidence>
<proteinExistence type="predicted"/>
<dbReference type="AlphaFoldDB" id="A0A067QB69"/>
<keyword evidence="2" id="KW-0812">Transmembrane</keyword>
<feature type="transmembrane region" description="Helical" evidence="2">
    <location>
        <begin position="307"/>
        <end position="327"/>
    </location>
</feature>
<dbReference type="Proteomes" id="UP000027265">
    <property type="component" value="Unassembled WGS sequence"/>
</dbReference>
<evidence type="ECO:0000313" key="4">
    <source>
        <dbReference type="Proteomes" id="UP000027265"/>
    </source>
</evidence>
<evidence type="ECO:0000256" key="2">
    <source>
        <dbReference type="SAM" id="Phobius"/>
    </source>
</evidence>
<dbReference type="OrthoDB" id="3252109at2759"/>
<gene>
    <name evidence="3" type="ORF">JAAARDRAFT_219765</name>
</gene>
<dbReference type="EMBL" id="KL197709">
    <property type="protein sequence ID" value="KDQ64219.1"/>
    <property type="molecule type" value="Genomic_DNA"/>
</dbReference>
<protein>
    <submittedName>
        <fullName evidence="3">Uncharacterized protein</fullName>
    </submittedName>
</protein>
<reference evidence="4" key="1">
    <citation type="journal article" date="2014" name="Proc. Natl. Acad. Sci. U.S.A.">
        <title>Extensive sampling of basidiomycete genomes demonstrates inadequacy of the white-rot/brown-rot paradigm for wood decay fungi.</title>
        <authorList>
            <person name="Riley R."/>
            <person name="Salamov A.A."/>
            <person name="Brown D.W."/>
            <person name="Nagy L.G."/>
            <person name="Floudas D."/>
            <person name="Held B.W."/>
            <person name="Levasseur A."/>
            <person name="Lombard V."/>
            <person name="Morin E."/>
            <person name="Otillar R."/>
            <person name="Lindquist E.A."/>
            <person name="Sun H."/>
            <person name="LaButti K.M."/>
            <person name="Schmutz J."/>
            <person name="Jabbour D."/>
            <person name="Luo H."/>
            <person name="Baker S.E."/>
            <person name="Pisabarro A.G."/>
            <person name="Walton J.D."/>
            <person name="Blanchette R.A."/>
            <person name="Henrissat B."/>
            <person name="Martin F."/>
            <person name="Cullen D."/>
            <person name="Hibbett D.S."/>
            <person name="Grigoriev I.V."/>
        </authorList>
    </citation>
    <scope>NUCLEOTIDE SEQUENCE [LARGE SCALE GENOMIC DNA]</scope>
    <source>
        <strain evidence="4">MUCL 33604</strain>
    </source>
</reference>
<keyword evidence="2" id="KW-0472">Membrane</keyword>
<dbReference type="InParanoid" id="A0A067QB69"/>
<dbReference type="HOGENOM" id="CLU_072841_0_0_1"/>
<evidence type="ECO:0000256" key="1">
    <source>
        <dbReference type="SAM" id="MobiDB-lite"/>
    </source>
</evidence>
<feature type="region of interest" description="Disordered" evidence="1">
    <location>
        <begin position="1"/>
        <end position="90"/>
    </location>
</feature>
<dbReference type="STRING" id="933084.A0A067QB69"/>
<keyword evidence="4" id="KW-1185">Reference proteome</keyword>
<keyword evidence="2" id="KW-1133">Transmembrane helix</keyword>
<feature type="compositionally biased region" description="Pro residues" evidence="1">
    <location>
        <begin position="64"/>
        <end position="74"/>
    </location>
</feature>
<organism evidence="3 4">
    <name type="scientific">Jaapia argillacea MUCL 33604</name>
    <dbReference type="NCBI Taxonomy" id="933084"/>
    <lineage>
        <taxon>Eukaryota</taxon>
        <taxon>Fungi</taxon>
        <taxon>Dikarya</taxon>
        <taxon>Basidiomycota</taxon>
        <taxon>Agaricomycotina</taxon>
        <taxon>Agaricomycetes</taxon>
        <taxon>Agaricomycetidae</taxon>
        <taxon>Jaapiales</taxon>
        <taxon>Jaapiaceae</taxon>
        <taxon>Jaapia</taxon>
    </lineage>
</organism>
<sequence>MTPRKRPHCHTCGSPMAGHKRRNGTPVCPEDSDSDVDEGTSTQVHHHHTDNLRDEEEELLVPNGTPPSPPPSPRSSPARGQRRRMVPEVVIPTNRSWRRRNPNWVDPNVQARARIVPIDDVEEDGSVVSTVLNSDHAKAESNQDLGGGFEDEEGEDENYHPGLAESSSTSSSAVRSHGSISLIDRVLSTSTPLASLFSTPAQDVANLQLTARELGLHTGLLRKPRNVPDSAPGPNRVRFAGMDINMKDGSPLPPPIPRQQGSFWMVVGRSGEAVRHLLDIHQRDMPGRLDGDDGGVRTIVMQGRKGVGFLQLLIAGAIGGFVVVYLLSAL</sequence>
<name>A0A067QB69_9AGAM</name>